<evidence type="ECO:0000256" key="1">
    <source>
        <dbReference type="ARBA" id="ARBA00006382"/>
    </source>
</evidence>
<dbReference type="PRINTS" id="PR00082">
    <property type="entry name" value="GLFDHDRGNASE"/>
</dbReference>
<feature type="binding site" evidence="5">
    <location>
        <position position="372"/>
    </location>
    <ligand>
        <name>substrate</name>
    </ligand>
</feature>
<reference evidence="11 12" key="1">
    <citation type="journal article" date="2016" name="Front. Microbiol.">
        <title>Genomic Resource of Rice Seed Associated Bacteria.</title>
        <authorList>
            <person name="Midha S."/>
            <person name="Bansal K."/>
            <person name="Sharma S."/>
            <person name="Kumar N."/>
            <person name="Patil P.P."/>
            <person name="Chaudhry V."/>
            <person name="Patil P.B."/>
        </authorList>
    </citation>
    <scope>NUCLEOTIDE SEQUENCE [LARGE SCALE GENOMIC DNA]</scope>
    <source>
        <strain evidence="9 11">NS226</strain>
        <strain evidence="10 12">NS365</strain>
    </source>
</reference>
<keyword evidence="12" id="KW-1185">Reference proteome</keyword>
<organism evidence="9 11">
    <name type="scientific">Aureimonas ureilytica</name>
    <dbReference type="NCBI Taxonomy" id="401562"/>
    <lineage>
        <taxon>Bacteria</taxon>
        <taxon>Pseudomonadati</taxon>
        <taxon>Pseudomonadota</taxon>
        <taxon>Alphaproteobacteria</taxon>
        <taxon>Hyphomicrobiales</taxon>
        <taxon>Aurantimonadaceae</taxon>
        <taxon>Aureimonas</taxon>
    </lineage>
</organism>
<dbReference type="SMART" id="SM00839">
    <property type="entry name" value="ELFV_dehydrog"/>
    <property type="match status" value="1"/>
</dbReference>
<dbReference type="InterPro" id="IPR006096">
    <property type="entry name" value="Glu/Leu/Phe/Val/Trp_DH_C"/>
</dbReference>
<dbReference type="SUPFAM" id="SSF53223">
    <property type="entry name" value="Aminoacid dehydrogenase-like, N-terminal domain"/>
    <property type="match status" value="1"/>
</dbReference>
<evidence type="ECO:0000256" key="3">
    <source>
        <dbReference type="PIRNR" id="PIRNR000185"/>
    </source>
</evidence>
<dbReference type="STRING" id="401562.NS365_12295"/>
<feature type="binding site" evidence="5">
    <location>
        <position position="205"/>
    </location>
    <ligand>
        <name>NAD(+)</name>
        <dbReference type="ChEBI" id="CHEBI:57540"/>
    </ligand>
</feature>
<evidence type="ECO:0000313" key="12">
    <source>
        <dbReference type="Proteomes" id="UP000078529"/>
    </source>
</evidence>
<dbReference type="PIRSF" id="PIRSF000185">
    <property type="entry name" value="Glu_DH"/>
    <property type="match status" value="1"/>
</dbReference>
<feature type="binding site" evidence="5">
    <location>
        <position position="243"/>
    </location>
    <ligand>
        <name>NAD(+)</name>
        <dbReference type="ChEBI" id="CHEBI:57540"/>
    </ligand>
</feature>
<dbReference type="InterPro" id="IPR006095">
    <property type="entry name" value="Glu/Leu/Phe/Val/Trp_DH"/>
</dbReference>
<evidence type="ECO:0000313" key="11">
    <source>
        <dbReference type="Proteomes" id="UP000078272"/>
    </source>
</evidence>
<comment type="caution">
    <text evidence="9">The sequence shown here is derived from an EMBL/GenBank/DDBJ whole genome shotgun (WGS) entry which is preliminary data.</text>
</comment>
<evidence type="ECO:0000256" key="4">
    <source>
        <dbReference type="PIRSR" id="PIRSR000185-1"/>
    </source>
</evidence>
<dbReference type="Gene3D" id="3.40.50.10860">
    <property type="entry name" value="Leucine Dehydrogenase, chain A, domain 1"/>
    <property type="match status" value="1"/>
</dbReference>
<dbReference type="Gene3D" id="3.40.50.720">
    <property type="entry name" value="NAD(P)-binding Rossmann-like Domain"/>
    <property type="match status" value="1"/>
</dbReference>
<feature type="binding site" evidence="5">
    <location>
        <position position="105"/>
    </location>
    <ligand>
        <name>substrate</name>
    </ligand>
</feature>
<feature type="site" description="Important for catalysis" evidence="6">
    <location>
        <position position="159"/>
    </location>
</feature>
<protein>
    <recommendedName>
        <fullName evidence="3">Glutamate dehydrogenase</fullName>
    </recommendedName>
</protein>
<dbReference type="InterPro" id="IPR006097">
    <property type="entry name" value="Glu/Leu/Phe/Val/Trp_DH_dimer"/>
</dbReference>
<dbReference type="Pfam" id="PF02812">
    <property type="entry name" value="ELFV_dehydrog_N"/>
    <property type="match status" value="1"/>
</dbReference>
<name>A0A175RAY1_9HYPH</name>
<dbReference type="EMBL" id="LDQA01000027">
    <property type="protein sequence ID" value="KTR05249.1"/>
    <property type="molecule type" value="Genomic_DNA"/>
</dbReference>
<dbReference type="InterPro" id="IPR033922">
    <property type="entry name" value="NAD_bind_Glu_DH"/>
</dbReference>
<dbReference type="AlphaFoldDB" id="A0A175RAY1"/>
<evidence type="ECO:0000256" key="7">
    <source>
        <dbReference type="RuleBase" id="RU004417"/>
    </source>
</evidence>
<comment type="similarity">
    <text evidence="1 3 7">Belongs to the Glu/Leu/Phe/Val dehydrogenases family.</text>
</comment>
<dbReference type="InterPro" id="IPR036291">
    <property type="entry name" value="NAD(P)-bd_dom_sf"/>
</dbReference>
<dbReference type="SUPFAM" id="SSF51735">
    <property type="entry name" value="NAD(P)-binding Rossmann-fold domains"/>
    <property type="match status" value="1"/>
</dbReference>
<keyword evidence="5" id="KW-0547">Nucleotide-binding</keyword>
<dbReference type="GO" id="GO:0006538">
    <property type="term" value="P:L-glutamate catabolic process"/>
    <property type="evidence" value="ECO:0007669"/>
    <property type="project" value="TreeGrafter"/>
</dbReference>
<dbReference type="InterPro" id="IPR046346">
    <property type="entry name" value="Aminoacid_DH-like_N_sf"/>
</dbReference>
<keyword evidence="5" id="KW-0520">NAD</keyword>
<accession>A0A175RAY1</accession>
<evidence type="ECO:0000313" key="9">
    <source>
        <dbReference type="EMBL" id="KTQ96980.1"/>
    </source>
</evidence>
<keyword evidence="2 3" id="KW-0560">Oxidoreductase</keyword>
<dbReference type="CDD" id="cd01076">
    <property type="entry name" value="NAD_bind_1_Glu_DH"/>
    <property type="match status" value="1"/>
</dbReference>
<evidence type="ECO:0000256" key="5">
    <source>
        <dbReference type="PIRSR" id="PIRSR000185-2"/>
    </source>
</evidence>
<dbReference type="GO" id="GO:0004352">
    <property type="term" value="F:glutamate dehydrogenase (NAD+) activity"/>
    <property type="evidence" value="ECO:0007669"/>
    <property type="project" value="TreeGrafter"/>
</dbReference>
<dbReference type="PATRIC" id="fig|401562.3.peg.364"/>
<gene>
    <name evidence="9" type="ORF">NS226_05505</name>
    <name evidence="10" type="ORF">NS365_12295</name>
</gene>
<evidence type="ECO:0000256" key="6">
    <source>
        <dbReference type="PIRSR" id="PIRSR000185-3"/>
    </source>
</evidence>
<dbReference type="Proteomes" id="UP000078272">
    <property type="component" value="Unassembled WGS sequence"/>
</dbReference>
<sequence>MFAPRRAVTEMGGHTVFNFIQAVEEQFDEAATSLALEPALAHKIKVCNSSYTVKFGVRLRGTLHTFEGYRAVHSDHIEPVKGGIRYAPDVDREEVEALATLMSLKCALVDIPFGGSKGGLKIDNAQWSVAEREQITRRFAAELIRRNLLSPSQNVPAPDVGTGPLEMAWMADQYRRTHAADINAPGCVTGKPLTHGGIEGRTEATGLGVHFAVQAFLQSEEARELGFPASVAGMTIAVQGFGNVGSHLARFASRDGARIVAVSDRDGCIANPDGLDIAALTSHMKATGGLSGFNGGSFNADRDAVLATPCDILVPAAHEGVITADNVEHVEARLVVEAANGPVTPEAERRLEERGIPIIPDIFANSGGVVVSYFEWAKNLSRMSFGRLERRREQILFNTLLGEMESQSSCKLTPSFRERVNEGPTERQLVESGLEDTIATTFERITSLRRQSPDKLSMRKACYMLAIQSIAEHYKTMGL</sequence>
<evidence type="ECO:0000313" key="10">
    <source>
        <dbReference type="EMBL" id="KTR05249.1"/>
    </source>
</evidence>
<dbReference type="PANTHER" id="PTHR11606">
    <property type="entry name" value="GLUTAMATE DEHYDROGENASE"/>
    <property type="match status" value="1"/>
</dbReference>
<feature type="domain" description="Glutamate/phenylalanine/leucine/valine/L-tryptophan dehydrogenase C-terminal" evidence="8">
    <location>
        <begin position="198"/>
        <end position="478"/>
    </location>
</feature>
<dbReference type="Proteomes" id="UP000078529">
    <property type="component" value="Unassembled WGS sequence"/>
</dbReference>
<dbReference type="EMBL" id="LDPZ01000012">
    <property type="protein sequence ID" value="KTQ96980.1"/>
    <property type="molecule type" value="Genomic_DNA"/>
</dbReference>
<dbReference type="InterPro" id="IPR014362">
    <property type="entry name" value="Glu_DH"/>
</dbReference>
<evidence type="ECO:0000259" key="8">
    <source>
        <dbReference type="SMART" id="SM00839"/>
    </source>
</evidence>
<evidence type="ECO:0000256" key="2">
    <source>
        <dbReference type="ARBA" id="ARBA00023002"/>
    </source>
</evidence>
<dbReference type="PANTHER" id="PTHR11606:SF13">
    <property type="entry name" value="GLUTAMATE DEHYDROGENASE 1, MITOCHONDRIAL"/>
    <property type="match status" value="1"/>
</dbReference>
<dbReference type="Pfam" id="PF00208">
    <property type="entry name" value="ELFV_dehydrog"/>
    <property type="match status" value="1"/>
</dbReference>
<dbReference type="GO" id="GO:0000166">
    <property type="term" value="F:nucleotide binding"/>
    <property type="evidence" value="ECO:0007669"/>
    <property type="project" value="UniProtKB-KW"/>
</dbReference>
<proteinExistence type="inferred from homology"/>
<feature type="binding site" evidence="5">
    <location>
        <position position="81"/>
    </location>
    <ligand>
        <name>substrate</name>
    </ligand>
</feature>
<feature type="active site" description="Proton donor" evidence="4">
    <location>
        <position position="117"/>
    </location>
</feature>